<evidence type="ECO:0000256" key="5">
    <source>
        <dbReference type="ARBA" id="ARBA00022833"/>
    </source>
</evidence>
<accession>A0A1B6EDV6</accession>
<keyword evidence="5" id="KW-0862">Zinc</keyword>
<keyword evidence="6" id="KW-0539">Nucleus</keyword>
<sequence length="321" mass="35559">MALKADSIKVEEKSLAQPPLNLIAKAINDGLTKDFEYVQAEVVDCPDLTKAPFHLAAEGLGGSETIVEFGGVPYLMPLVQRDKVYDLKDLIQIIGIDPVFVVGAGAGPHVYVQKNSELVTNISISKNNIINLSRIAKLKDEQLNNDFEVEILKEETRCSLLANLYTCQGKSSKVLKIHCKKRIGKNDFVSAVKQTLASTFKDQCIGMGGTFLITGSKAKQHVMPDFSKTPILNDDQVNEWLRFYEMGPPLVAVGTFVTKDPGLDLRLQHFHSFGTNESHPEAGHYHIDTNPDTVEYLAYLNTGSKVVRIDRPHETHQVGRD</sequence>
<dbReference type="AlphaFoldDB" id="A0A1B6EDV6"/>
<dbReference type="GO" id="GO:0016788">
    <property type="term" value="F:hydrolase activity, acting on ester bonds"/>
    <property type="evidence" value="ECO:0007669"/>
    <property type="project" value="TreeGrafter"/>
</dbReference>
<dbReference type="GO" id="GO:0008270">
    <property type="term" value="F:zinc ion binding"/>
    <property type="evidence" value="ECO:0007669"/>
    <property type="project" value="TreeGrafter"/>
</dbReference>
<dbReference type="PANTHER" id="PTHR13204:SF1">
    <property type="entry name" value="ESTER HYDROLASE C11ORF54"/>
    <property type="match status" value="1"/>
</dbReference>
<feature type="domain" description="DUF1907" evidence="7">
    <location>
        <begin position="26"/>
        <end position="309"/>
    </location>
</feature>
<keyword evidence="4" id="KW-0378">Hydrolase</keyword>
<keyword evidence="3" id="KW-0479">Metal-binding</keyword>
<comment type="subunit">
    <text evidence="2">Monomer.</text>
</comment>
<dbReference type="PANTHER" id="PTHR13204">
    <property type="entry name" value="PTD012 PROTEIN"/>
    <property type="match status" value="1"/>
</dbReference>
<dbReference type="CDD" id="cd17298">
    <property type="entry name" value="DUF1907"/>
    <property type="match status" value="1"/>
</dbReference>
<evidence type="ECO:0000256" key="2">
    <source>
        <dbReference type="ARBA" id="ARBA00011245"/>
    </source>
</evidence>
<evidence type="ECO:0000256" key="6">
    <source>
        <dbReference type="ARBA" id="ARBA00023242"/>
    </source>
</evidence>
<dbReference type="EMBL" id="GEDC01001211">
    <property type="protein sequence ID" value="JAS36087.1"/>
    <property type="molecule type" value="Transcribed_RNA"/>
</dbReference>
<dbReference type="InterPro" id="IPR015021">
    <property type="entry name" value="C11orf54_DUF1907"/>
</dbReference>
<evidence type="ECO:0000256" key="1">
    <source>
        <dbReference type="ARBA" id="ARBA00004123"/>
    </source>
</evidence>
<proteinExistence type="predicted"/>
<comment type="subcellular location">
    <subcellularLocation>
        <location evidence="1">Nucleus</location>
    </subcellularLocation>
</comment>
<reference evidence="8" key="1">
    <citation type="submission" date="2015-12" db="EMBL/GenBank/DDBJ databases">
        <title>De novo transcriptome assembly of four potential Pierce s Disease insect vectors from Arizona vineyards.</title>
        <authorList>
            <person name="Tassone E.E."/>
        </authorList>
    </citation>
    <scope>NUCLEOTIDE SEQUENCE</scope>
</reference>
<organism evidence="8">
    <name type="scientific">Clastoptera arizonana</name>
    <name type="common">Arizona spittle bug</name>
    <dbReference type="NCBI Taxonomy" id="38151"/>
    <lineage>
        <taxon>Eukaryota</taxon>
        <taxon>Metazoa</taxon>
        <taxon>Ecdysozoa</taxon>
        <taxon>Arthropoda</taxon>
        <taxon>Hexapoda</taxon>
        <taxon>Insecta</taxon>
        <taxon>Pterygota</taxon>
        <taxon>Neoptera</taxon>
        <taxon>Paraneoptera</taxon>
        <taxon>Hemiptera</taxon>
        <taxon>Auchenorrhyncha</taxon>
        <taxon>Cercopoidea</taxon>
        <taxon>Clastopteridae</taxon>
        <taxon>Clastoptera</taxon>
    </lineage>
</organism>
<evidence type="ECO:0000259" key="7">
    <source>
        <dbReference type="SMART" id="SM01168"/>
    </source>
</evidence>
<name>A0A1B6EDV6_9HEMI</name>
<gene>
    <name evidence="8" type="ORF">g.17798</name>
</gene>
<dbReference type="Pfam" id="PF08925">
    <property type="entry name" value="DUF1907"/>
    <property type="match status" value="1"/>
</dbReference>
<evidence type="ECO:0000313" key="8">
    <source>
        <dbReference type="EMBL" id="JAS36087.1"/>
    </source>
</evidence>
<dbReference type="SMART" id="SM01168">
    <property type="entry name" value="DUF1907"/>
    <property type="match status" value="1"/>
</dbReference>
<dbReference type="GO" id="GO:0005634">
    <property type="term" value="C:nucleus"/>
    <property type="evidence" value="ECO:0007669"/>
    <property type="project" value="UniProtKB-SubCell"/>
</dbReference>
<evidence type="ECO:0000256" key="4">
    <source>
        <dbReference type="ARBA" id="ARBA00022801"/>
    </source>
</evidence>
<dbReference type="SUPFAM" id="SSF117856">
    <property type="entry name" value="AF0104/ALDC/Ptd012-like"/>
    <property type="match status" value="1"/>
</dbReference>
<protein>
    <recommendedName>
        <fullName evidence="7">DUF1907 domain-containing protein</fullName>
    </recommendedName>
</protein>
<evidence type="ECO:0000256" key="3">
    <source>
        <dbReference type="ARBA" id="ARBA00022723"/>
    </source>
</evidence>